<proteinExistence type="predicted"/>
<dbReference type="Proteomes" id="UP000728185">
    <property type="component" value="Unassembled WGS sequence"/>
</dbReference>
<dbReference type="AlphaFoldDB" id="A0A8E0RSS7"/>
<name>A0A8E0RSS7_9TREM</name>
<protein>
    <submittedName>
        <fullName evidence="1">Uncharacterized protein</fullName>
    </submittedName>
</protein>
<organism evidence="1 2">
    <name type="scientific">Fasciolopsis buskii</name>
    <dbReference type="NCBI Taxonomy" id="27845"/>
    <lineage>
        <taxon>Eukaryota</taxon>
        <taxon>Metazoa</taxon>
        <taxon>Spiralia</taxon>
        <taxon>Lophotrochozoa</taxon>
        <taxon>Platyhelminthes</taxon>
        <taxon>Trematoda</taxon>
        <taxon>Digenea</taxon>
        <taxon>Plagiorchiida</taxon>
        <taxon>Echinostomata</taxon>
        <taxon>Echinostomatoidea</taxon>
        <taxon>Fasciolidae</taxon>
        <taxon>Fasciolopsis</taxon>
    </lineage>
</organism>
<sequence>MEQDDDQSVSSLNSGPTEIITATVSSHCSNQSKEVFFRCVPKIVRKPKWWGTQGSIKYDPFYETKAAAIQYILFLHTDNQAKERAESRINMQHNDEPDVFRRVSRHFSLLSPLDPELQRYTRETELQMTRRGLLRMFEYFIEHSSARPKSS</sequence>
<comment type="caution">
    <text evidence="1">The sequence shown here is derived from an EMBL/GenBank/DDBJ whole genome shotgun (WGS) entry which is preliminary data.</text>
</comment>
<evidence type="ECO:0000313" key="2">
    <source>
        <dbReference type="Proteomes" id="UP000728185"/>
    </source>
</evidence>
<reference evidence="1" key="1">
    <citation type="submission" date="2019-05" db="EMBL/GenBank/DDBJ databases">
        <title>Annotation for the trematode Fasciolopsis buski.</title>
        <authorList>
            <person name="Choi Y.-J."/>
        </authorList>
    </citation>
    <scope>NUCLEOTIDE SEQUENCE</scope>
    <source>
        <strain evidence="1">HT</strain>
        <tissue evidence="1">Whole worm</tissue>
    </source>
</reference>
<accession>A0A8E0RSS7</accession>
<gene>
    <name evidence="1" type="ORF">FBUS_06069</name>
</gene>
<dbReference type="EMBL" id="LUCM01006869">
    <property type="protein sequence ID" value="KAA0190639.1"/>
    <property type="molecule type" value="Genomic_DNA"/>
</dbReference>
<evidence type="ECO:0000313" key="1">
    <source>
        <dbReference type="EMBL" id="KAA0190639.1"/>
    </source>
</evidence>
<keyword evidence="2" id="KW-1185">Reference proteome</keyword>
<dbReference type="OrthoDB" id="6272033at2759"/>